<evidence type="ECO:0000313" key="2">
    <source>
        <dbReference type="Proteomes" id="UP000198131"/>
    </source>
</evidence>
<reference evidence="2" key="1">
    <citation type="submission" date="2017-06" db="EMBL/GenBank/DDBJ databases">
        <authorList>
            <person name="Varghese N."/>
            <person name="Submissions S."/>
        </authorList>
    </citation>
    <scope>NUCLEOTIDE SEQUENCE [LARGE SCALE GENOMIC DNA]</scope>
    <source>
        <strain evidence="2">DSM 11116</strain>
    </source>
</reference>
<protein>
    <submittedName>
        <fullName evidence="1">Uncharacterized protein</fullName>
    </submittedName>
</protein>
<dbReference type="RefSeq" id="WP_088842067.1">
    <property type="nucleotide sequence ID" value="NZ_FYEW01000001.1"/>
</dbReference>
<dbReference type="PROSITE" id="PS51257">
    <property type="entry name" value="PROKAR_LIPOPROTEIN"/>
    <property type="match status" value="1"/>
</dbReference>
<evidence type="ECO:0000313" key="1">
    <source>
        <dbReference type="EMBL" id="SNC62895.1"/>
    </source>
</evidence>
<organism evidence="1 2">
    <name type="scientific">Hymenobacter gelipurpurascens</name>
    <dbReference type="NCBI Taxonomy" id="89968"/>
    <lineage>
        <taxon>Bacteria</taxon>
        <taxon>Pseudomonadati</taxon>
        <taxon>Bacteroidota</taxon>
        <taxon>Cytophagia</taxon>
        <taxon>Cytophagales</taxon>
        <taxon>Hymenobacteraceae</taxon>
        <taxon>Hymenobacter</taxon>
    </lineage>
</organism>
<keyword evidence="2" id="KW-1185">Reference proteome</keyword>
<dbReference type="AlphaFoldDB" id="A0A212TA70"/>
<proteinExistence type="predicted"/>
<dbReference type="Proteomes" id="UP000198131">
    <property type="component" value="Unassembled WGS sequence"/>
</dbReference>
<dbReference type="EMBL" id="FYEW01000001">
    <property type="protein sequence ID" value="SNC62895.1"/>
    <property type="molecule type" value="Genomic_DNA"/>
</dbReference>
<name>A0A212TA70_9BACT</name>
<accession>A0A212TA70</accession>
<gene>
    <name evidence="1" type="ORF">SAMN06265337_0763</name>
</gene>
<sequence length="142" mass="15013">MKNLLLLLVGLLALAGCEKKTGEVVPKHKVSVSIQTKNASSDYEAHMLVQKQTNQSLTTVYSKSIRTGSDSFVHDERPVPAGTTFTAQVQFYPVVARPGTTLSGSIEATIKVDGVVKNNVVISGITAPNSAGLRTATISTTL</sequence>
<dbReference type="OrthoDB" id="9842060at2"/>